<reference evidence="2" key="1">
    <citation type="submission" date="2014-09" db="EMBL/GenBank/DDBJ databases">
        <authorList>
            <person name="Magalhaes I.L.F."/>
            <person name="Oliveira U."/>
            <person name="Santos F.R."/>
            <person name="Vidigal T.H.D.A."/>
            <person name="Brescovit A.D."/>
            <person name="Santos A.J."/>
        </authorList>
    </citation>
    <scope>NUCLEOTIDE SEQUENCE</scope>
    <source>
        <tissue evidence="2">Shoot tissue taken approximately 20 cm above the soil surface</tissue>
    </source>
</reference>
<proteinExistence type="predicted"/>
<evidence type="ECO:0000313" key="2">
    <source>
        <dbReference type="EMBL" id="JAD25231.1"/>
    </source>
</evidence>
<sequence length="72" mass="8260">MNQQFLQETSSHLQPEEPRTPSLLRTNVKIADIFVKSKFRYLFLCKLHTISIGAVLDSGTTSYNETDLRPPH</sequence>
<evidence type="ECO:0000256" key="1">
    <source>
        <dbReference type="SAM" id="MobiDB-lite"/>
    </source>
</evidence>
<feature type="compositionally biased region" description="Polar residues" evidence="1">
    <location>
        <begin position="1"/>
        <end position="13"/>
    </location>
</feature>
<organism evidence="2">
    <name type="scientific">Arundo donax</name>
    <name type="common">Giant reed</name>
    <name type="synonym">Donax arundinaceus</name>
    <dbReference type="NCBI Taxonomy" id="35708"/>
    <lineage>
        <taxon>Eukaryota</taxon>
        <taxon>Viridiplantae</taxon>
        <taxon>Streptophyta</taxon>
        <taxon>Embryophyta</taxon>
        <taxon>Tracheophyta</taxon>
        <taxon>Spermatophyta</taxon>
        <taxon>Magnoliopsida</taxon>
        <taxon>Liliopsida</taxon>
        <taxon>Poales</taxon>
        <taxon>Poaceae</taxon>
        <taxon>PACMAD clade</taxon>
        <taxon>Arundinoideae</taxon>
        <taxon>Arundineae</taxon>
        <taxon>Arundo</taxon>
    </lineage>
</organism>
<dbReference type="AlphaFoldDB" id="A0A0A8YH44"/>
<feature type="region of interest" description="Disordered" evidence="1">
    <location>
        <begin position="1"/>
        <end position="21"/>
    </location>
</feature>
<name>A0A0A8YH44_ARUDO</name>
<protein>
    <submittedName>
        <fullName evidence="2">Uncharacterized protein</fullName>
    </submittedName>
</protein>
<reference evidence="2" key="2">
    <citation type="journal article" date="2015" name="Data Brief">
        <title>Shoot transcriptome of the giant reed, Arundo donax.</title>
        <authorList>
            <person name="Barrero R.A."/>
            <person name="Guerrero F.D."/>
            <person name="Moolhuijzen P."/>
            <person name="Goolsby J.A."/>
            <person name="Tidwell J."/>
            <person name="Bellgard S.E."/>
            <person name="Bellgard M.I."/>
        </authorList>
    </citation>
    <scope>NUCLEOTIDE SEQUENCE</scope>
    <source>
        <tissue evidence="2">Shoot tissue taken approximately 20 cm above the soil surface</tissue>
    </source>
</reference>
<accession>A0A0A8YH44</accession>
<dbReference type="EMBL" id="GBRH01272664">
    <property type="protein sequence ID" value="JAD25231.1"/>
    <property type="molecule type" value="Transcribed_RNA"/>
</dbReference>